<dbReference type="GO" id="GO:0005524">
    <property type="term" value="F:ATP binding"/>
    <property type="evidence" value="ECO:0007669"/>
    <property type="project" value="UniProtKB-UniRule"/>
</dbReference>
<dbReference type="EC" id="4.2.1.136" evidence="19"/>
<evidence type="ECO:0000256" key="2">
    <source>
        <dbReference type="ARBA" id="ARBA00000909"/>
    </source>
</evidence>
<keyword evidence="10 17" id="KW-0520">NAD</keyword>
<evidence type="ECO:0000256" key="3">
    <source>
        <dbReference type="ARBA" id="ARBA00006001"/>
    </source>
</evidence>
<accession>A0A271J0J6</accession>
<evidence type="ECO:0000256" key="9">
    <source>
        <dbReference type="ARBA" id="ARBA00022958"/>
    </source>
</evidence>
<protein>
    <recommendedName>
        <fullName evidence="19">Bifunctional NAD(P)H-hydrate repair enzyme</fullName>
    </recommendedName>
    <alternativeName>
        <fullName evidence="19">Nicotinamide nucleotide repair protein</fullName>
    </alternativeName>
    <domain>
        <recommendedName>
            <fullName evidence="19">ADP-dependent (S)-NAD(P)H-hydrate dehydratase</fullName>
            <ecNumber evidence="19">4.2.1.136</ecNumber>
        </recommendedName>
        <alternativeName>
            <fullName evidence="19">ADP-dependent NAD(P)HX dehydratase</fullName>
        </alternativeName>
    </domain>
    <domain>
        <recommendedName>
            <fullName evidence="19">NAD(P)H-hydrate epimerase</fullName>
            <ecNumber evidence="19">5.1.99.6</ecNumber>
        </recommendedName>
    </domain>
</protein>
<comment type="function">
    <text evidence="14 19">Bifunctional enzyme that catalyzes the epimerization of the S- and R-forms of NAD(P)HX and the dehydration of the S-form of NAD(P)HX at the expense of ADP, which is converted to AMP. This allows the repair of both epimers of NAD(P)HX, a damaged form of NAD(P)H that is a result of enzymatic or heat-dependent hydration.</text>
</comment>
<evidence type="ECO:0000313" key="22">
    <source>
        <dbReference type="EMBL" id="PAP77022.1"/>
    </source>
</evidence>
<comment type="caution">
    <text evidence="22">The sequence shown here is derived from an EMBL/GenBank/DDBJ whole genome shotgun (WGS) entry which is preliminary data.</text>
</comment>
<dbReference type="GO" id="GO:0046872">
    <property type="term" value="F:metal ion binding"/>
    <property type="evidence" value="ECO:0007669"/>
    <property type="project" value="UniProtKB-UniRule"/>
</dbReference>
<comment type="caution">
    <text evidence="18">Lacks conserved residue(s) required for the propagation of feature annotation.</text>
</comment>
<comment type="catalytic activity">
    <reaction evidence="16 17 19">
        <text>(6S)-NADPHX + ADP = AMP + phosphate + NADPH + H(+)</text>
        <dbReference type="Rhea" id="RHEA:32235"/>
        <dbReference type="ChEBI" id="CHEBI:15378"/>
        <dbReference type="ChEBI" id="CHEBI:43474"/>
        <dbReference type="ChEBI" id="CHEBI:57783"/>
        <dbReference type="ChEBI" id="CHEBI:64076"/>
        <dbReference type="ChEBI" id="CHEBI:456215"/>
        <dbReference type="ChEBI" id="CHEBI:456216"/>
        <dbReference type="EC" id="4.2.1.136"/>
    </reaction>
</comment>
<evidence type="ECO:0000256" key="8">
    <source>
        <dbReference type="ARBA" id="ARBA00022857"/>
    </source>
</evidence>
<feature type="binding site" evidence="17">
    <location>
        <position position="266"/>
    </location>
    <ligand>
        <name>(6S)-NADPHX</name>
        <dbReference type="ChEBI" id="CHEBI:64076"/>
    </ligand>
</feature>
<dbReference type="HAMAP" id="MF_01966">
    <property type="entry name" value="NADHX_epimerase"/>
    <property type="match status" value="1"/>
</dbReference>
<comment type="catalytic activity">
    <reaction evidence="15 17 19">
        <text>(6S)-NADHX + ADP = AMP + phosphate + NADH + H(+)</text>
        <dbReference type="Rhea" id="RHEA:32223"/>
        <dbReference type="ChEBI" id="CHEBI:15378"/>
        <dbReference type="ChEBI" id="CHEBI:43474"/>
        <dbReference type="ChEBI" id="CHEBI:57945"/>
        <dbReference type="ChEBI" id="CHEBI:64074"/>
        <dbReference type="ChEBI" id="CHEBI:456215"/>
        <dbReference type="ChEBI" id="CHEBI:456216"/>
        <dbReference type="EC" id="4.2.1.136"/>
    </reaction>
</comment>
<comment type="subunit">
    <text evidence="17">Homotetramer.</text>
</comment>
<comment type="catalytic activity">
    <reaction evidence="1 18 19">
        <text>(6R)-NADHX = (6S)-NADHX</text>
        <dbReference type="Rhea" id="RHEA:32215"/>
        <dbReference type="ChEBI" id="CHEBI:64074"/>
        <dbReference type="ChEBI" id="CHEBI:64075"/>
        <dbReference type="EC" id="5.1.99.6"/>
    </reaction>
</comment>
<feature type="binding site" evidence="18">
    <location>
        <position position="165"/>
    </location>
    <ligand>
        <name>(6S)-NADPHX</name>
        <dbReference type="ChEBI" id="CHEBI:64076"/>
    </ligand>
</feature>
<comment type="catalytic activity">
    <reaction evidence="2 18 19">
        <text>(6R)-NADPHX = (6S)-NADPHX</text>
        <dbReference type="Rhea" id="RHEA:32227"/>
        <dbReference type="ChEBI" id="CHEBI:64076"/>
        <dbReference type="ChEBI" id="CHEBI:64077"/>
        <dbReference type="EC" id="5.1.99.6"/>
    </reaction>
</comment>
<dbReference type="NCBIfam" id="TIGR00197">
    <property type="entry name" value="yjeF_nterm"/>
    <property type="match status" value="1"/>
</dbReference>
<feature type="binding site" evidence="17">
    <location>
        <position position="454"/>
    </location>
    <ligand>
        <name>(6S)-NADPHX</name>
        <dbReference type="ChEBI" id="CHEBI:64076"/>
    </ligand>
</feature>
<gene>
    <name evidence="17" type="primary">nnrD</name>
    <name evidence="18" type="synonym">nnrE</name>
    <name evidence="22" type="ORF">BSZ37_11550</name>
</gene>
<evidence type="ECO:0000256" key="14">
    <source>
        <dbReference type="ARBA" id="ARBA00025153"/>
    </source>
</evidence>
<reference evidence="22 23" key="1">
    <citation type="submission" date="2016-11" db="EMBL/GenBank/DDBJ databases">
        <title>Study of marine rhodopsin-containing bacteria.</title>
        <authorList>
            <person name="Yoshizawa S."/>
            <person name="Kumagai Y."/>
            <person name="Kogure K."/>
        </authorList>
    </citation>
    <scope>NUCLEOTIDE SEQUENCE [LARGE SCALE GENOMIC DNA]</scope>
    <source>
        <strain evidence="22 23">SAORIC-28</strain>
    </source>
</reference>
<dbReference type="Pfam" id="PF03853">
    <property type="entry name" value="YjeF_N"/>
    <property type="match status" value="1"/>
</dbReference>
<dbReference type="SUPFAM" id="SSF64153">
    <property type="entry name" value="YjeF N-terminal domain-like"/>
    <property type="match status" value="1"/>
</dbReference>
<dbReference type="PROSITE" id="PS01050">
    <property type="entry name" value="YJEF_C_2"/>
    <property type="match status" value="1"/>
</dbReference>
<dbReference type="NCBIfam" id="TIGR00196">
    <property type="entry name" value="yjeF_cterm"/>
    <property type="match status" value="1"/>
</dbReference>
<feature type="binding site" evidence="17">
    <location>
        <position position="388"/>
    </location>
    <ligand>
        <name>(6S)-NADPHX</name>
        <dbReference type="ChEBI" id="CHEBI:64076"/>
    </ligand>
</feature>
<dbReference type="PROSITE" id="PS51385">
    <property type="entry name" value="YJEF_N"/>
    <property type="match status" value="1"/>
</dbReference>
<comment type="cofactor">
    <cofactor evidence="18 19">
        <name>K(+)</name>
        <dbReference type="ChEBI" id="CHEBI:29103"/>
    </cofactor>
    <text evidence="18 19">Binds 1 potassium ion per subunit.</text>
</comment>
<organism evidence="22 23">
    <name type="scientific">Rubrivirga marina</name>
    <dbReference type="NCBI Taxonomy" id="1196024"/>
    <lineage>
        <taxon>Bacteria</taxon>
        <taxon>Pseudomonadati</taxon>
        <taxon>Rhodothermota</taxon>
        <taxon>Rhodothermia</taxon>
        <taxon>Rhodothermales</taxon>
        <taxon>Rubricoccaceae</taxon>
        <taxon>Rubrivirga</taxon>
    </lineage>
</organism>
<keyword evidence="12 17" id="KW-0456">Lyase</keyword>
<feature type="binding site" evidence="18">
    <location>
        <position position="132"/>
    </location>
    <ligand>
        <name>K(+)</name>
        <dbReference type="ChEBI" id="CHEBI:29103"/>
    </ligand>
</feature>
<feature type="binding site" evidence="18">
    <location>
        <begin position="62"/>
        <end position="66"/>
    </location>
    <ligand>
        <name>(6S)-NADPHX</name>
        <dbReference type="ChEBI" id="CHEBI:64076"/>
    </ligand>
</feature>
<feature type="binding site" evidence="18">
    <location>
        <begin position="136"/>
        <end position="142"/>
    </location>
    <ligand>
        <name>(6S)-NADPHX</name>
        <dbReference type="ChEBI" id="CHEBI:64076"/>
    </ligand>
</feature>
<keyword evidence="7 17" id="KW-0067">ATP-binding</keyword>
<evidence type="ECO:0000256" key="15">
    <source>
        <dbReference type="ARBA" id="ARBA00048238"/>
    </source>
</evidence>
<evidence type="ECO:0000256" key="6">
    <source>
        <dbReference type="ARBA" id="ARBA00022741"/>
    </source>
</evidence>
<evidence type="ECO:0000256" key="4">
    <source>
        <dbReference type="ARBA" id="ARBA00009524"/>
    </source>
</evidence>
<evidence type="ECO:0000256" key="12">
    <source>
        <dbReference type="ARBA" id="ARBA00023239"/>
    </source>
</evidence>
<evidence type="ECO:0000256" key="13">
    <source>
        <dbReference type="ARBA" id="ARBA00023268"/>
    </source>
</evidence>
<keyword evidence="5 18" id="KW-0479">Metal-binding</keyword>
<feature type="domain" description="YjeF C-terminal" evidence="20">
    <location>
        <begin position="231"/>
        <end position="513"/>
    </location>
</feature>
<dbReference type="GO" id="GO:0052856">
    <property type="term" value="F:NAD(P)HX epimerase activity"/>
    <property type="evidence" value="ECO:0007669"/>
    <property type="project" value="UniProtKB-UniRule"/>
</dbReference>
<feature type="binding site" evidence="17">
    <location>
        <position position="337"/>
    </location>
    <ligand>
        <name>(6S)-NADPHX</name>
        <dbReference type="ChEBI" id="CHEBI:64076"/>
    </ligand>
</feature>
<comment type="function">
    <text evidence="17">Catalyzes the dehydration of the S-form of NAD(P)HX at the expense of ADP, which is converted to AMP. Together with NAD(P)HX epimerase, which catalyzes the epimerization of the S- and R-forms, the enzyme allows the repair of both epimers of NAD(P)HX, a damaged form of NAD(P)H that is a result of enzymatic or heat-dependent hydration.</text>
</comment>
<dbReference type="InterPro" id="IPR017953">
    <property type="entry name" value="Carbohydrate_kinase_pred_CS"/>
</dbReference>
<evidence type="ECO:0000259" key="21">
    <source>
        <dbReference type="PROSITE" id="PS51385"/>
    </source>
</evidence>
<dbReference type="HAMAP" id="MF_01965">
    <property type="entry name" value="NADHX_dehydratase"/>
    <property type="match status" value="1"/>
</dbReference>
<evidence type="ECO:0000259" key="20">
    <source>
        <dbReference type="PROSITE" id="PS51383"/>
    </source>
</evidence>
<dbReference type="InterPro" id="IPR000631">
    <property type="entry name" value="CARKD"/>
</dbReference>
<evidence type="ECO:0000256" key="7">
    <source>
        <dbReference type="ARBA" id="ARBA00022840"/>
    </source>
</evidence>
<dbReference type="InterPro" id="IPR030677">
    <property type="entry name" value="Nnr"/>
</dbReference>
<dbReference type="Pfam" id="PF01256">
    <property type="entry name" value="Carb_kinase"/>
    <property type="match status" value="1"/>
</dbReference>
<dbReference type="PROSITE" id="PS51383">
    <property type="entry name" value="YJEF_C_3"/>
    <property type="match status" value="1"/>
</dbReference>
<keyword evidence="8 17" id="KW-0521">NADP</keyword>
<dbReference type="Proteomes" id="UP000216339">
    <property type="component" value="Unassembled WGS sequence"/>
</dbReference>
<comment type="similarity">
    <text evidence="18">Belongs to the NnrE/AIBP family.</text>
</comment>
<dbReference type="GO" id="GO:0052855">
    <property type="term" value="F:ADP-dependent NAD(P)H-hydrate dehydratase activity"/>
    <property type="evidence" value="ECO:0007669"/>
    <property type="project" value="UniProtKB-UniRule"/>
</dbReference>
<evidence type="ECO:0000256" key="17">
    <source>
        <dbReference type="HAMAP-Rule" id="MF_01965"/>
    </source>
</evidence>
<sequence>MTPLDPVLSAEAMRAADQATIETWGVPGRVLMESAGRAAAREIVARFEVAGRDVTVLVGTGNNGGDGLVVVRVLAAHGARVRALVLPGEGTPDRTANLHILSRMAEHDTGVEVVPFEDVRQVANAPADLVVDALLGIGVTGELREPARALCAWLNRAGAPVVALDVPSGLDATTGRAAEDSVRADLTVAFGGIKTGLLLGDGPTLAGEVVTVEIGIPDAELRAHATAWQAPRAWAGAHLPERAADAHKYSAGRVFAVVGSRTFTGAAVLSTAAAYRSGAGAVVAAVPEPAAPIVDARNAEVMVDAQPATGAGTLARIAREAVLDRAEAADAVLVGCGLGRDDDTLALVRDLVEAVEAPLVLDADGLAAYADDADVLRQRSGPLVLTPHLGELRRLLNDDSFDPIDRIEAVRGLAQRWHATLVFKGVPTVVGTPDGRVLIGPPGEPALATAGTGDTLAGTLVGLLAQGLDPDVAALCALWLGAEAARLWTADHGATGLVASDLIDRLPAAAHALRS</sequence>
<feature type="domain" description="YjeF N-terminal" evidence="21">
    <location>
        <begin position="13"/>
        <end position="222"/>
    </location>
</feature>
<evidence type="ECO:0000256" key="19">
    <source>
        <dbReference type="PIRNR" id="PIRNR017184"/>
    </source>
</evidence>
<evidence type="ECO:0000256" key="18">
    <source>
        <dbReference type="HAMAP-Rule" id="MF_01966"/>
    </source>
</evidence>
<feature type="binding site" evidence="18">
    <location>
        <position position="63"/>
    </location>
    <ligand>
        <name>K(+)</name>
        <dbReference type="ChEBI" id="CHEBI:29103"/>
    </ligand>
</feature>
<name>A0A271J0J6_9BACT</name>
<dbReference type="InterPro" id="IPR004443">
    <property type="entry name" value="YjeF_N_dom"/>
</dbReference>
<comment type="similarity">
    <text evidence="4 19">In the C-terminal section; belongs to the NnrD/CARKD family.</text>
</comment>
<keyword evidence="23" id="KW-1185">Reference proteome</keyword>
<comment type="similarity">
    <text evidence="17">Belongs to the NnrD/CARKD family.</text>
</comment>
<comment type="cofactor">
    <cofactor evidence="17">
        <name>Mg(2+)</name>
        <dbReference type="ChEBI" id="CHEBI:18420"/>
    </cofactor>
</comment>
<dbReference type="GO" id="GO:0110051">
    <property type="term" value="P:metabolite repair"/>
    <property type="evidence" value="ECO:0007669"/>
    <property type="project" value="TreeGrafter"/>
</dbReference>
<dbReference type="AlphaFoldDB" id="A0A271J0J6"/>
<feature type="binding site" evidence="17">
    <location>
        <position position="453"/>
    </location>
    <ligand>
        <name>AMP</name>
        <dbReference type="ChEBI" id="CHEBI:456215"/>
    </ligand>
</feature>
<evidence type="ECO:0000313" key="23">
    <source>
        <dbReference type="Proteomes" id="UP000216339"/>
    </source>
</evidence>
<comment type="function">
    <text evidence="18">Catalyzes the epimerization of the S- and R-forms of NAD(P)HX, a damaged form of NAD(P)H that is a result of enzymatic or heat-dependent hydration. This is a prerequisite for the S-specific NAD(P)H-hydrate dehydratase to allow the repair of both epimers of NAD(P)HX.</text>
</comment>
<dbReference type="RefSeq" id="WP_179299591.1">
    <property type="nucleotide sequence ID" value="NZ_MQWD01000001.1"/>
</dbReference>
<dbReference type="SUPFAM" id="SSF53613">
    <property type="entry name" value="Ribokinase-like"/>
    <property type="match status" value="1"/>
</dbReference>
<dbReference type="EC" id="5.1.99.6" evidence="19"/>
<dbReference type="InterPro" id="IPR029056">
    <property type="entry name" value="Ribokinase-like"/>
</dbReference>
<keyword evidence="13" id="KW-0511">Multifunctional enzyme</keyword>
<evidence type="ECO:0000256" key="1">
    <source>
        <dbReference type="ARBA" id="ARBA00000013"/>
    </source>
</evidence>
<dbReference type="EMBL" id="MQWD01000001">
    <property type="protein sequence ID" value="PAP77022.1"/>
    <property type="molecule type" value="Genomic_DNA"/>
</dbReference>
<evidence type="ECO:0000256" key="16">
    <source>
        <dbReference type="ARBA" id="ARBA00049209"/>
    </source>
</evidence>
<keyword evidence="6 17" id="KW-0547">Nucleotide-binding</keyword>
<feature type="binding site" evidence="18">
    <location>
        <position position="168"/>
    </location>
    <ligand>
        <name>K(+)</name>
        <dbReference type="ChEBI" id="CHEBI:29103"/>
    </ligand>
</feature>
<feature type="binding site" evidence="17">
    <location>
        <begin position="424"/>
        <end position="428"/>
    </location>
    <ligand>
        <name>AMP</name>
        <dbReference type="ChEBI" id="CHEBI:456215"/>
    </ligand>
</feature>
<comment type="similarity">
    <text evidence="3 19">In the N-terminal section; belongs to the NnrE/AIBP family.</text>
</comment>
<dbReference type="GO" id="GO:0046496">
    <property type="term" value="P:nicotinamide nucleotide metabolic process"/>
    <property type="evidence" value="ECO:0007669"/>
    <property type="project" value="UniProtKB-UniRule"/>
</dbReference>
<keyword evidence="11 18" id="KW-0413">Isomerase</keyword>
<keyword evidence="9 18" id="KW-0630">Potassium</keyword>
<dbReference type="PIRSF" id="PIRSF017184">
    <property type="entry name" value="Nnr"/>
    <property type="match status" value="1"/>
</dbReference>
<dbReference type="CDD" id="cd01171">
    <property type="entry name" value="YXKO-related"/>
    <property type="match status" value="1"/>
</dbReference>
<dbReference type="Gene3D" id="3.40.50.10260">
    <property type="entry name" value="YjeF N-terminal domain"/>
    <property type="match status" value="1"/>
</dbReference>
<dbReference type="InterPro" id="IPR036652">
    <property type="entry name" value="YjeF_N_dom_sf"/>
</dbReference>
<dbReference type="Gene3D" id="3.40.1190.20">
    <property type="match status" value="1"/>
</dbReference>
<dbReference type="PANTHER" id="PTHR12592">
    <property type="entry name" value="ATP-DEPENDENT (S)-NAD(P)H-HYDRATE DEHYDRATASE FAMILY MEMBER"/>
    <property type="match status" value="1"/>
</dbReference>
<evidence type="ECO:0000256" key="10">
    <source>
        <dbReference type="ARBA" id="ARBA00023027"/>
    </source>
</evidence>
<evidence type="ECO:0000256" key="5">
    <source>
        <dbReference type="ARBA" id="ARBA00022723"/>
    </source>
</evidence>
<dbReference type="PANTHER" id="PTHR12592:SF0">
    <property type="entry name" value="ATP-DEPENDENT (S)-NAD(P)H-HYDRATE DEHYDRATASE"/>
    <property type="match status" value="1"/>
</dbReference>
<evidence type="ECO:0000256" key="11">
    <source>
        <dbReference type="ARBA" id="ARBA00023235"/>
    </source>
</evidence>
<proteinExistence type="inferred from homology"/>